<keyword evidence="8" id="KW-0175">Coiled coil</keyword>
<dbReference type="GO" id="GO:0046872">
    <property type="term" value="F:metal ion binding"/>
    <property type="evidence" value="ECO:0007669"/>
    <property type="project" value="UniProtKB-KW"/>
</dbReference>
<feature type="domain" description="RNA polymerase N-terminal" evidence="9">
    <location>
        <begin position="275"/>
        <end position="558"/>
    </location>
</feature>
<dbReference type="Gene3D" id="1.10.132.30">
    <property type="match status" value="1"/>
</dbReference>
<dbReference type="InterPro" id="IPR006592">
    <property type="entry name" value="RNA_pol_N"/>
</dbReference>
<keyword evidence="2 7" id="KW-0808">Transferase</keyword>
<evidence type="ECO:0000313" key="10">
    <source>
        <dbReference type="EMBL" id="OGY68193.1"/>
    </source>
</evidence>
<name>A0A1G1ZTY7_9BACT</name>
<dbReference type="AlphaFoldDB" id="A0A1G1ZTY7"/>
<dbReference type="InterPro" id="IPR007083">
    <property type="entry name" value="RNA_pol_Rpb1_4"/>
</dbReference>
<sequence>MNFKKGNIGIGTMNNFTALKLKIASPEEILEWSYGEVTKPETINYRTQKPERDGLFSEAIFGPVKDFECYCGKYKRIRYKGIICDRCGVEVTRSIVRRERMGHIRLASPVAHIWFLRGVPSKVAVVLDVSLVELERVIYFASYIVMRVNEELKAEAMKKIENEFRSKIKNAKDEKEAIRLKEQKDYEKNNLRGIKKYQILSELDFRDLSLKYGEVFEAGIGAEAIKKLLSEIELNDLVKVTDNELKATDNPNIRKKMIRRLKLLRGMIRNNIRPEWMILDILPVIPPALRPMVQLDGGRFATADLNDLYRRVINRNNRLKHLLELHAPEVITKNEKRMLQEAVDALIDNSMRRGQTMISASTGQKRALKSLADMLKGKTGRFRQNLLGKRVDYSGRSVIVVGPNLDIDQCGLPKHMALELFKPFVVHKLISAGLAHNIKSANRLIEQQIPEVWQALEESIKDKLVLLNRAPTLHRLSVQAFRPSLIEGKAITIPALPTSAFNADFDGDQMAVHLPLTNEAQKEARELMLASHAILKPSTGEPVAAPSKDVVFGCFYLTHPGDNLLGEGKVFSSEEEALLSYNNGFTDLRAKVKIKTDKKIDANEPLENGFITTTVGRIIFNRGLPEDFRFVNKTLTKGQLKALEAELLDERGEEETVKFLNTAKNLGFHYATISGVSFAVDDLRTVSEKQAMLDEADAKIEEGRSLYDQGLLTEYERKSKAIEVWTDVKSRLEKMVKQNFKNDDSVFMLVESGARGSWATVNQLTGMRGLFANPAGELIELPVKGSFKEGLSVLEYFLSTHGARKGLVDTALNTAQAGYLTRRLVDVAQDVVVKEKDCKDKDGYTMLTEDGKQIGESLGKRIKGRVILEDVLDKNGEVVIKKGTLISKDLAAKIDSLNLDKIRIRSVIACRAKDGICQYCYGYDLSKNRLVEIGEAVGIVTAQAIGEPGTQLTMRTFHTGGVAGGGDITMGLPRV</sequence>
<keyword evidence="1 7" id="KW-0240">DNA-directed RNA polymerase</keyword>
<protein>
    <recommendedName>
        <fullName evidence="7">DNA-directed RNA polymerase subunit</fullName>
        <ecNumber evidence="7">2.7.7.6</ecNumber>
    </recommendedName>
</protein>
<evidence type="ECO:0000256" key="7">
    <source>
        <dbReference type="RuleBase" id="RU004279"/>
    </source>
</evidence>
<dbReference type="Gene3D" id="4.10.860.120">
    <property type="entry name" value="RNA polymerase II, clamp domain"/>
    <property type="match status" value="1"/>
</dbReference>
<dbReference type="Pfam" id="PF04998">
    <property type="entry name" value="RNA_pol_Rpb1_5"/>
    <property type="match status" value="1"/>
</dbReference>
<evidence type="ECO:0000256" key="5">
    <source>
        <dbReference type="ARBA" id="ARBA00023163"/>
    </source>
</evidence>
<dbReference type="InterPro" id="IPR038120">
    <property type="entry name" value="Rpb1_funnel_sf"/>
</dbReference>
<keyword evidence="3 7" id="KW-0548">Nucleotidyltransferase</keyword>
<dbReference type="STRING" id="1798409.A3I24_03120"/>
<evidence type="ECO:0000259" key="9">
    <source>
        <dbReference type="SMART" id="SM00663"/>
    </source>
</evidence>
<evidence type="ECO:0000256" key="6">
    <source>
        <dbReference type="ARBA" id="ARBA00048552"/>
    </source>
</evidence>
<dbReference type="Gene3D" id="1.10.40.90">
    <property type="match status" value="1"/>
</dbReference>
<evidence type="ECO:0000313" key="11">
    <source>
        <dbReference type="Proteomes" id="UP000177690"/>
    </source>
</evidence>
<dbReference type="Gene3D" id="2.40.40.20">
    <property type="match status" value="1"/>
</dbReference>
<dbReference type="GO" id="GO:0003899">
    <property type="term" value="F:DNA-directed RNA polymerase activity"/>
    <property type="evidence" value="ECO:0007669"/>
    <property type="project" value="UniProtKB-EC"/>
</dbReference>
<accession>A0A1G1ZTY7</accession>
<comment type="function">
    <text evidence="7">DNA-dependent RNA polymerase catalyzes the transcription of DNA into RNA using the four ribonucleoside triphosphates as substrates.</text>
</comment>
<comment type="caution">
    <text evidence="10">The sequence shown here is derived from an EMBL/GenBank/DDBJ whole genome shotgun (WGS) entry which is preliminary data.</text>
</comment>
<dbReference type="InterPro" id="IPR000722">
    <property type="entry name" value="RNA_pol_asu"/>
</dbReference>
<dbReference type="Proteomes" id="UP000177690">
    <property type="component" value="Unassembled WGS sequence"/>
</dbReference>
<keyword evidence="5 7" id="KW-0804">Transcription</keyword>
<dbReference type="InterPro" id="IPR042102">
    <property type="entry name" value="RNA_pol_Rpb1_3_sf"/>
</dbReference>
<dbReference type="GO" id="GO:0000428">
    <property type="term" value="C:DNA-directed RNA polymerase complex"/>
    <property type="evidence" value="ECO:0007669"/>
    <property type="project" value="UniProtKB-KW"/>
</dbReference>
<feature type="coiled-coil region" evidence="8">
    <location>
        <begin position="154"/>
        <end position="181"/>
    </location>
</feature>
<dbReference type="EMBL" id="MHJL01000005">
    <property type="protein sequence ID" value="OGY68193.1"/>
    <property type="molecule type" value="Genomic_DNA"/>
</dbReference>
<dbReference type="InterPro" id="IPR045867">
    <property type="entry name" value="DNA-dir_RpoC_beta_prime"/>
</dbReference>
<evidence type="ECO:0000256" key="3">
    <source>
        <dbReference type="ARBA" id="ARBA00022695"/>
    </source>
</evidence>
<reference evidence="10 11" key="1">
    <citation type="journal article" date="2016" name="Nat. Commun.">
        <title>Thousands of microbial genomes shed light on interconnected biogeochemical processes in an aquifer system.</title>
        <authorList>
            <person name="Anantharaman K."/>
            <person name="Brown C.T."/>
            <person name="Hug L.A."/>
            <person name="Sharon I."/>
            <person name="Castelle C.J."/>
            <person name="Probst A.J."/>
            <person name="Thomas B.C."/>
            <person name="Singh A."/>
            <person name="Wilkins M.J."/>
            <person name="Karaoz U."/>
            <person name="Brodie E.L."/>
            <person name="Williams K.H."/>
            <person name="Hubbard S.S."/>
            <person name="Banfield J.F."/>
        </authorList>
    </citation>
    <scope>NUCLEOTIDE SEQUENCE [LARGE SCALE GENOMIC DNA]</scope>
</reference>
<keyword evidence="4" id="KW-0479">Metal-binding</keyword>
<dbReference type="PANTHER" id="PTHR19376:SF54">
    <property type="entry name" value="DNA-DIRECTED RNA POLYMERASE SUBUNIT BETA"/>
    <property type="match status" value="1"/>
</dbReference>
<dbReference type="Pfam" id="PF05000">
    <property type="entry name" value="RNA_pol_Rpb1_4"/>
    <property type="match status" value="1"/>
</dbReference>
<feature type="non-terminal residue" evidence="10">
    <location>
        <position position="975"/>
    </location>
</feature>
<evidence type="ECO:0000256" key="2">
    <source>
        <dbReference type="ARBA" id="ARBA00022679"/>
    </source>
</evidence>
<dbReference type="CDD" id="cd01609">
    <property type="entry name" value="RNAP_beta'_N"/>
    <property type="match status" value="1"/>
</dbReference>
<dbReference type="GO" id="GO:0006351">
    <property type="term" value="P:DNA-templated transcription"/>
    <property type="evidence" value="ECO:0007669"/>
    <property type="project" value="InterPro"/>
</dbReference>
<comment type="catalytic activity">
    <reaction evidence="6 7">
        <text>RNA(n) + a ribonucleoside 5'-triphosphate = RNA(n+1) + diphosphate</text>
        <dbReference type="Rhea" id="RHEA:21248"/>
        <dbReference type="Rhea" id="RHEA-COMP:14527"/>
        <dbReference type="Rhea" id="RHEA-COMP:17342"/>
        <dbReference type="ChEBI" id="CHEBI:33019"/>
        <dbReference type="ChEBI" id="CHEBI:61557"/>
        <dbReference type="ChEBI" id="CHEBI:140395"/>
        <dbReference type="EC" id="2.7.7.6"/>
    </reaction>
</comment>
<dbReference type="Pfam" id="PF04983">
    <property type="entry name" value="RNA_pol_Rpb1_3"/>
    <property type="match status" value="1"/>
</dbReference>
<gene>
    <name evidence="10" type="ORF">A3I24_03120</name>
</gene>
<dbReference type="PANTHER" id="PTHR19376">
    <property type="entry name" value="DNA-DIRECTED RNA POLYMERASE"/>
    <property type="match status" value="1"/>
</dbReference>
<dbReference type="SUPFAM" id="SSF64484">
    <property type="entry name" value="beta and beta-prime subunits of DNA dependent RNA-polymerase"/>
    <property type="match status" value="1"/>
</dbReference>
<evidence type="ECO:0000256" key="8">
    <source>
        <dbReference type="SAM" id="Coils"/>
    </source>
</evidence>
<comment type="similarity">
    <text evidence="7">Belongs to the RNA polymerase beta' chain family.</text>
</comment>
<dbReference type="InterPro" id="IPR007081">
    <property type="entry name" value="RNA_pol_Rpb1_5"/>
</dbReference>
<evidence type="ECO:0000256" key="1">
    <source>
        <dbReference type="ARBA" id="ARBA00022478"/>
    </source>
</evidence>
<dbReference type="InterPro" id="IPR007080">
    <property type="entry name" value="RNA_pol_Rpb1_1"/>
</dbReference>
<dbReference type="GO" id="GO:0003677">
    <property type="term" value="F:DNA binding"/>
    <property type="evidence" value="ECO:0007669"/>
    <property type="project" value="InterPro"/>
</dbReference>
<dbReference type="InterPro" id="IPR012754">
    <property type="entry name" value="DNA-dir_RpoC_beta_prime_bact"/>
</dbReference>
<dbReference type="InterPro" id="IPR044893">
    <property type="entry name" value="RNA_pol_Rpb1_clamp_domain"/>
</dbReference>
<dbReference type="InterPro" id="IPR007066">
    <property type="entry name" value="RNA_pol_Rpb1_3"/>
</dbReference>
<dbReference type="NCBIfam" id="TIGR02386">
    <property type="entry name" value="rpoC_TIGR"/>
    <property type="match status" value="1"/>
</dbReference>
<dbReference type="EC" id="2.7.7.6" evidence="7"/>
<dbReference type="SMART" id="SM00663">
    <property type="entry name" value="RPOLA_N"/>
    <property type="match status" value="1"/>
</dbReference>
<dbReference type="Pfam" id="PF04997">
    <property type="entry name" value="RNA_pol_Rpb1_1"/>
    <property type="match status" value="1"/>
</dbReference>
<proteinExistence type="inferred from homology"/>
<evidence type="ECO:0000256" key="4">
    <source>
        <dbReference type="ARBA" id="ARBA00022723"/>
    </source>
</evidence>
<organism evidence="10 11">
    <name type="scientific">Candidatus Harrisonbacteria bacterium RIFCSPLOWO2_02_FULL_41_13b</name>
    <dbReference type="NCBI Taxonomy" id="1798409"/>
    <lineage>
        <taxon>Bacteria</taxon>
        <taxon>Candidatus Harrisoniibacteriota</taxon>
    </lineage>
</organism>
<dbReference type="Pfam" id="PF00623">
    <property type="entry name" value="RNA_pol_Rpb1_2"/>
    <property type="match status" value="1"/>
</dbReference>
<dbReference type="Gene3D" id="1.10.274.100">
    <property type="entry name" value="RNA polymerase Rpb1, domain 3"/>
    <property type="match status" value="1"/>
</dbReference>